<evidence type="ECO:0000313" key="2">
    <source>
        <dbReference type="Proteomes" id="UP000545490"/>
    </source>
</evidence>
<evidence type="ECO:0000313" key="1">
    <source>
        <dbReference type="EMBL" id="MBB3919428.1"/>
    </source>
</evidence>
<sequence>MPFVGRLPQRPSHFANIITLWYPHGTLSVNPATISKWNIFRPVEKNQNRRKDDSEPYVAACQCAFKKDMVGPIG</sequence>
<reference evidence="1 2" key="1">
    <citation type="submission" date="2020-08" db="EMBL/GenBank/DDBJ databases">
        <title>Genomic Encyclopedia of Type Strains, Phase IV (KMG-IV): sequencing the most valuable type-strain genomes for metagenomic binning, comparative biology and taxonomic classification.</title>
        <authorList>
            <person name="Goeker M."/>
        </authorList>
    </citation>
    <scope>NUCLEOTIDE SEQUENCE [LARGE SCALE GENOMIC DNA]</scope>
    <source>
        <strain evidence="1 2">DSM 19331</strain>
    </source>
</reference>
<accession>A0A7W6FME1</accession>
<dbReference type="Proteomes" id="UP000545490">
    <property type="component" value="Unassembled WGS sequence"/>
</dbReference>
<proteinExistence type="predicted"/>
<gene>
    <name evidence="1" type="ORF">GGQ65_006773</name>
</gene>
<organism evidence="1 2">
    <name type="scientific">Rhizobium fabae</name>
    <dbReference type="NCBI Taxonomy" id="573179"/>
    <lineage>
        <taxon>Bacteria</taxon>
        <taxon>Pseudomonadati</taxon>
        <taxon>Pseudomonadota</taxon>
        <taxon>Alphaproteobacteria</taxon>
        <taxon>Hyphomicrobiales</taxon>
        <taxon>Rhizobiaceae</taxon>
        <taxon>Rhizobium/Agrobacterium group</taxon>
        <taxon>Rhizobium</taxon>
    </lineage>
</organism>
<dbReference type="EMBL" id="JACIDG010000027">
    <property type="protein sequence ID" value="MBB3919428.1"/>
    <property type="molecule type" value="Genomic_DNA"/>
</dbReference>
<comment type="caution">
    <text evidence="1">The sequence shown here is derived from an EMBL/GenBank/DDBJ whole genome shotgun (WGS) entry which is preliminary data.</text>
</comment>
<name>A0A7W6FME1_9HYPH</name>
<protein>
    <submittedName>
        <fullName evidence="1">Uncharacterized protein</fullName>
    </submittedName>
</protein>
<dbReference type="AlphaFoldDB" id="A0A7W6FME1"/>